<evidence type="ECO:0000259" key="2">
    <source>
        <dbReference type="Pfam" id="PF01593"/>
    </source>
</evidence>
<dbReference type="RefSeq" id="WP_042739559.1">
    <property type="nucleotide sequence ID" value="NZ_BKAX01000011.1"/>
</dbReference>
<keyword evidence="6" id="KW-1185">Reference proteome</keyword>
<dbReference type="InterPro" id="IPR050703">
    <property type="entry name" value="Flavin_MAO"/>
</dbReference>
<dbReference type="Proteomes" id="UP000255277">
    <property type="component" value="Unassembled WGS sequence"/>
</dbReference>
<gene>
    <name evidence="4" type="primary">puo</name>
    <name evidence="4" type="ORF">NCTC12195_00117</name>
    <name evidence="3" type="ORF">SGA02_26300</name>
</gene>
<proteinExistence type="inferred from homology"/>
<dbReference type="EMBL" id="BKAX01000011">
    <property type="protein sequence ID" value="GEQ06802.1"/>
    <property type="molecule type" value="Genomic_DNA"/>
</dbReference>
<dbReference type="InterPro" id="IPR002937">
    <property type="entry name" value="Amino_oxidase"/>
</dbReference>
<dbReference type="OrthoDB" id="56323at2"/>
<dbReference type="EMBL" id="UHDK01000001">
    <property type="protein sequence ID" value="SUM30717.1"/>
    <property type="molecule type" value="Genomic_DNA"/>
</dbReference>
<dbReference type="EC" id="1.4.3.10" evidence="4"/>
<accession>A0A0D0SKZ6</accession>
<evidence type="ECO:0000313" key="5">
    <source>
        <dbReference type="Proteomes" id="UP000255277"/>
    </source>
</evidence>
<dbReference type="Proteomes" id="UP000321057">
    <property type="component" value="Unassembled WGS sequence"/>
</dbReference>
<protein>
    <submittedName>
        <fullName evidence="4">Putrescine oxidase</fullName>
        <ecNumber evidence="4">1.4.3.10</ecNumber>
    </submittedName>
</protein>
<dbReference type="STRING" id="1293.SH09_10280"/>
<dbReference type="Pfam" id="PF13450">
    <property type="entry name" value="NAD_binding_8"/>
    <property type="match status" value="1"/>
</dbReference>
<reference evidence="3 6" key="2">
    <citation type="submission" date="2019-07" db="EMBL/GenBank/DDBJ databases">
        <title>Whole genome shotgun sequence of Staphylococcus gallinarum NBRC 109767.</title>
        <authorList>
            <person name="Hosoyama A."/>
            <person name="Uohara A."/>
            <person name="Ohji S."/>
            <person name="Ichikawa N."/>
        </authorList>
    </citation>
    <scope>NUCLEOTIDE SEQUENCE [LARGE SCALE GENOMIC DNA]</scope>
    <source>
        <strain evidence="3 6">NBRC 109767</strain>
    </source>
</reference>
<evidence type="ECO:0000313" key="6">
    <source>
        <dbReference type="Proteomes" id="UP000321057"/>
    </source>
</evidence>
<evidence type="ECO:0000313" key="4">
    <source>
        <dbReference type="EMBL" id="SUM30717.1"/>
    </source>
</evidence>
<reference evidence="4 5" key="1">
    <citation type="submission" date="2018-06" db="EMBL/GenBank/DDBJ databases">
        <authorList>
            <consortium name="Pathogen Informatics"/>
            <person name="Doyle S."/>
        </authorList>
    </citation>
    <scope>NUCLEOTIDE SEQUENCE [LARGE SCALE GENOMIC DNA]</scope>
    <source>
        <strain evidence="4 5">NCTC12195</strain>
    </source>
</reference>
<dbReference type="SUPFAM" id="SSF51905">
    <property type="entry name" value="FAD/NAD(P)-binding domain"/>
    <property type="match status" value="1"/>
</dbReference>
<keyword evidence="4" id="KW-0560">Oxidoreductase</keyword>
<name>A0A0D0SKZ6_STAGA</name>
<comment type="similarity">
    <text evidence="1">Belongs to the flavin monoamine oxidase family.</text>
</comment>
<evidence type="ECO:0000313" key="3">
    <source>
        <dbReference type="EMBL" id="GEQ06802.1"/>
    </source>
</evidence>
<organism evidence="4 5">
    <name type="scientific">Staphylococcus gallinarum</name>
    <dbReference type="NCBI Taxonomy" id="1293"/>
    <lineage>
        <taxon>Bacteria</taxon>
        <taxon>Bacillati</taxon>
        <taxon>Bacillota</taxon>
        <taxon>Bacilli</taxon>
        <taxon>Bacillales</taxon>
        <taxon>Staphylococcaceae</taxon>
        <taxon>Staphylococcus</taxon>
    </lineage>
</organism>
<dbReference type="Gene3D" id="3.50.50.60">
    <property type="entry name" value="FAD/NAD(P)-binding domain"/>
    <property type="match status" value="2"/>
</dbReference>
<feature type="domain" description="Amine oxidase" evidence="2">
    <location>
        <begin position="109"/>
        <end position="348"/>
    </location>
</feature>
<dbReference type="GO" id="GO:0050232">
    <property type="term" value="F:putrescine oxidase activity"/>
    <property type="evidence" value="ECO:0007669"/>
    <property type="project" value="UniProtKB-EC"/>
</dbReference>
<dbReference type="AlphaFoldDB" id="A0A0D0SKZ6"/>
<dbReference type="PANTHER" id="PTHR43563:SF14">
    <property type="entry name" value="AMINE OXIDASE"/>
    <property type="match status" value="1"/>
</dbReference>
<dbReference type="SUPFAM" id="SSF54373">
    <property type="entry name" value="FAD-linked reductases, C-terminal domain"/>
    <property type="match status" value="1"/>
</dbReference>
<dbReference type="Pfam" id="PF01593">
    <property type="entry name" value="Amino_oxidase"/>
    <property type="match status" value="1"/>
</dbReference>
<dbReference type="PANTHER" id="PTHR43563">
    <property type="entry name" value="AMINE OXIDASE"/>
    <property type="match status" value="1"/>
</dbReference>
<evidence type="ECO:0000256" key="1">
    <source>
        <dbReference type="ARBA" id="ARBA00005995"/>
    </source>
</evidence>
<dbReference type="InterPro" id="IPR036188">
    <property type="entry name" value="FAD/NAD-bd_sf"/>
</dbReference>
<sequence>MHVLIVGSGISGLRLADLLSDTDVTFNIIEARDRIGGRVLTETPSNENYFDLGPTWFWPEKEPKIVDLIEELQLSTIEQYNNGQSLLELSDNNPVKFIKATEVNSYCKRIEGGVNALVQAIYQRIPTINIDLNTRATAIKRNEDQTFTVTAVNNRTEGERTYDADAVVFTLPPRLLFENIDFTPELPETVKVDLLNKPTWMGAQAKAVVTYNQPFWRKDELSGNVISWQGPLREIYDVTTPNGDSALFGFFGLAPADRKRETLASIEDKVVNQLVRLFGEEARDYKAFYYKDWSQDDYTVTPGDTLNIESFPTYGQPPAYIDNVYFAGTEYDAKNGGHLEGALASAEQTFNNLTHQSMTKER</sequence>